<evidence type="ECO:0000313" key="17">
    <source>
        <dbReference type="Proteomes" id="UP000242457"/>
    </source>
</evidence>
<evidence type="ECO:0000259" key="14">
    <source>
        <dbReference type="Pfam" id="PF01571"/>
    </source>
</evidence>
<comment type="function">
    <text evidence="1">The glycine cleavage system catalyzes the degradation of glycine.</text>
</comment>
<dbReference type="NCBIfam" id="NF001567">
    <property type="entry name" value="PRK00389.1"/>
    <property type="match status" value="1"/>
</dbReference>
<dbReference type="Gene3D" id="3.30.1360.120">
    <property type="entry name" value="Probable tRNA modification gtpase trme, domain 1"/>
    <property type="match status" value="1"/>
</dbReference>
<evidence type="ECO:0000256" key="12">
    <source>
        <dbReference type="ARBA" id="ARBA00047665"/>
    </source>
</evidence>
<dbReference type="PANTHER" id="PTHR43757:SF16">
    <property type="entry name" value="AMINOMETHYLTRANSFERASE, MITOCHONDRIAL"/>
    <property type="match status" value="1"/>
</dbReference>
<feature type="region of interest" description="Disordered" evidence="13">
    <location>
        <begin position="1"/>
        <end position="36"/>
    </location>
</feature>
<dbReference type="SUPFAM" id="SSF103025">
    <property type="entry name" value="Folate-binding domain"/>
    <property type="match status" value="1"/>
</dbReference>
<evidence type="ECO:0000256" key="13">
    <source>
        <dbReference type="SAM" id="MobiDB-lite"/>
    </source>
</evidence>
<dbReference type="InterPro" id="IPR006222">
    <property type="entry name" value="GCVT_N"/>
</dbReference>
<evidence type="ECO:0000256" key="6">
    <source>
        <dbReference type="ARBA" id="ARBA00015825"/>
    </source>
</evidence>
<feature type="region of interest" description="Disordered" evidence="13">
    <location>
        <begin position="372"/>
        <end position="396"/>
    </location>
</feature>
<feature type="domain" description="Aminomethyltransferase C-terminal" evidence="15">
    <location>
        <begin position="685"/>
        <end position="739"/>
    </location>
</feature>
<dbReference type="Gene3D" id="3.30.70.1400">
    <property type="entry name" value="Aminomethyltransferase beta-barrel domains"/>
    <property type="match status" value="1"/>
</dbReference>
<keyword evidence="17" id="KW-1185">Reference proteome</keyword>
<reference evidence="16 17" key="1">
    <citation type="submission" date="2014-07" db="EMBL/GenBank/DDBJ databases">
        <title>Genomic and transcriptomic analysis on Apis cerana provide comprehensive insights into honey bee biology.</title>
        <authorList>
            <person name="Diao Q."/>
            <person name="Sun L."/>
            <person name="Zheng H."/>
            <person name="Zheng H."/>
            <person name="Xu S."/>
            <person name="Wang S."/>
            <person name="Zeng Z."/>
            <person name="Hu F."/>
            <person name="Su S."/>
            <person name="Wu J."/>
        </authorList>
    </citation>
    <scope>NUCLEOTIDE SEQUENCE [LARGE SCALE GENOMIC DNA]</scope>
    <source>
        <tissue evidence="16">Pupae without intestine</tissue>
    </source>
</reference>
<evidence type="ECO:0000256" key="9">
    <source>
        <dbReference type="ARBA" id="ARBA00022946"/>
    </source>
</evidence>
<feature type="compositionally biased region" description="Basic and acidic residues" evidence="13">
    <location>
        <begin position="146"/>
        <end position="162"/>
    </location>
</feature>
<feature type="compositionally biased region" description="Low complexity" evidence="13">
    <location>
        <begin position="132"/>
        <end position="145"/>
    </location>
</feature>
<evidence type="ECO:0000256" key="11">
    <source>
        <dbReference type="ARBA" id="ARBA00031395"/>
    </source>
</evidence>
<keyword evidence="16" id="KW-0489">Methyltransferase</keyword>
<evidence type="ECO:0000256" key="5">
    <source>
        <dbReference type="ARBA" id="ARBA00012616"/>
    </source>
</evidence>
<dbReference type="Pfam" id="PF01571">
    <property type="entry name" value="GCV_T"/>
    <property type="match status" value="1"/>
</dbReference>
<evidence type="ECO:0000256" key="8">
    <source>
        <dbReference type="ARBA" id="ARBA00022679"/>
    </source>
</evidence>
<proteinExistence type="inferred from homology"/>
<keyword evidence="8 16" id="KW-0808">Transferase</keyword>
<dbReference type="AlphaFoldDB" id="A0A2A3EMZ5"/>
<gene>
    <name evidence="16" type="ORF">APICC_07113</name>
</gene>
<keyword evidence="10" id="KW-0496">Mitochondrion</keyword>
<dbReference type="GO" id="GO:0008483">
    <property type="term" value="F:transaminase activity"/>
    <property type="evidence" value="ECO:0007669"/>
    <property type="project" value="UniProtKB-KW"/>
</dbReference>
<comment type="similarity">
    <text evidence="3">Belongs to the GcvT family.</text>
</comment>
<evidence type="ECO:0000256" key="7">
    <source>
        <dbReference type="ARBA" id="ARBA00022576"/>
    </source>
</evidence>
<dbReference type="GO" id="GO:0005739">
    <property type="term" value="C:mitochondrion"/>
    <property type="evidence" value="ECO:0007669"/>
    <property type="project" value="UniProtKB-SubCell"/>
</dbReference>
<dbReference type="EC" id="2.1.2.10" evidence="5"/>
<evidence type="ECO:0000259" key="15">
    <source>
        <dbReference type="Pfam" id="PF08669"/>
    </source>
</evidence>
<dbReference type="InterPro" id="IPR006223">
    <property type="entry name" value="GcvT"/>
</dbReference>
<comment type="subcellular location">
    <subcellularLocation>
        <location evidence="2">Mitochondrion</location>
    </subcellularLocation>
</comment>
<dbReference type="Pfam" id="PF08669">
    <property type="entry name" value="GCV_T_C"/>
    <property type="match status" value="1"/>
</dbReference>
<dbReference type="FunFam" id="3.30.70.1400:FF:000001">
    <property type="entry name" value="Aminomethyltransferase"/>
    <property type="match status" value="1"/>
</dbReference>
<dbReference type="InterPro" id="IPR028896">
    <property type="entry name" value="GcvT/YgfZ/DmdA"/>
</dbReference>
<dbReference type="InterPro" id="IPR027266">
    <property type="entry name" value="TrmE/GcvT-like"/>
</dbReference>
<dbReference type="Gene3D" id="2.40.30.110">
    <property type="entry name" value="Aminomethyltransferase beta-barrel domains"/>
    <property type="match status" value="1"/>
</dbReference>
<keyword evidence="9" id="KW-0809">Transit peptide</keyword>
<dbReference type="NCBIfam" id="TIGR00528">
    <property type="entry name" value="gcvT"/>
    <property type="match status" value="1"/>
</dbReference>
<dbReference type="Gene3D" id="4.10.1250.10">
    <property type="entry name" value="Aminomethyltransferase fragment"/>
    <property type="match status" value="1"/>
</dbReference>
<comment type="subunit">
    <text evidence="4">The glycine cleavage system is composed of four proteins: P, T, L and H.</text>
</comment>
<dbReference type="InterPro" id="IPR013977">
    <property type="entry name" value="GcvT_C"/>
</dbReference>
<dbReference type="STRING" id="94128.A0A2A3EMZ5"/>
<evidence type="ECO:0000256" key="1">
    <source>
        <dbReference type="ARBA" id="ARBA00003631"/>
    </source>
</evidence>
<keyword evidence="7" id="KW-0032">Aminotransferase</keyword>
<feature type="domain" description="GCVT N-terminal" evidence="14">
    <location>
        <begin position="403"/>
        <end position="661"/>
    </location>
</feature>
<dbReference type="Proteomes" id="UP000242457">
    <property type="component" value="Unassembled WGS sequence"/>
</dbReference>
<dbReference type="PANTHER" id="PTHR43757">
    <property type="entry name" value="AMINOMETHYLTRANSFERASE"/>
    <property type="match status" value="1"/>
</dbReference>
<dbReference type="GO" id="GO:0006546">
    <property type="term" value="P:glycine catabolic process"/>
    <property type="evidence" value="ECO:0007669"/>
    <property type="project" value="InterPro"/>
</dbReference>
<dbReference type="SUPFAM" id="SSF101790">
    <property type="entry name" value="Aminomethyltransferase beta-barrel domain"/>
    <property type="match status" value="1"/>
</dbReference>
<dbReference type="InterPro" id="IPR029043">
    <property type="entry name" value="GcvT/YgfZ_C"/>
</dbReference>
<name>A0A2A3EMZ5_APICC</name>
<dbReference type="EMBL" id="KZ288204">
    <property type="protein sequence ID" value="PBC33135.1"/>
    <property type="molecule type" value="Genomic_DNA"/>
</dbReference>
<evidence type="ECO:0000313" key="16">
    <source>
        <dbReference type="EMBL" id="PBC33135.1"/>
    </source>
</evidence>
<dbReference type="OrthoDB" id="10263536at2759"/>
<comment type="catalytic activity">
    <reaction evidence="12">
        <text>N(6)-[(R)-S(8)-aminomethyldihydrolipoyl]-L-lysyl-[protein] + (6S)-5,6,7,8-tetrahydrofolate = N(6)-[(R)-dihydrolipoyl]-L-lysyl-[protein] + (6R)-5,10-methylene-5,6,7,8-tetrahydrofolate + NH4(+)</text>
        <dbReference type="Rhea" id="RHEA:16945"/>
        <dbReference type="Rhea" id="RHEA-COMP:10475"/>
        <dbReference type="Rhea" id="RHEA-COMP:10492"/>
        <dbReference type="ChEBI" id="CHEBI:15636"/>
        <dbReference type="ChEBI" id="CHEBI:28938"/>
        <dbReference type="ChEBI" id="CHEBI:57453"/>
        <dbReference type="ChEBI" id="CHEBI:83100"/>
        <dbReference type="ChEBI" id="CHEBI:83143"/>
        <dbReference type="EC" id="2.1.2.10"/>
    </reaction>
</comment>
<dbReference type="GO" id="GO:0004047">
    <property type="term" value="F:aminomethyltransferase activity"/>
    <property type="evidence" value="ECO:0007669"/>
    <property type="project" value="UniProtKB-EC"/>
</dbReference>
<evidence type="ECO:0000256" key="3">
    <source>
        <dbReference type="ARBA" id="ARBA00008609"/>
    </source>
</evidence>
<organism evidence="16 17">
    <name type="scientific">Apis cerana cerana</name>
    <name type="common">Oriental honeybee</name>
    <dbReference type="NCBI Taxonomy" id="94128"/>
    <lineage>
        <taxon>Eukaryota</taxon>
        <taxon>Metazoa</taxon>
        <taxon>Ecdysozoa</taxon>
        <taxon>Arthropoda</taxon>
        <taxon>Hexapoda</taxon>
        <taxon>Insecta</taxon>
        <taxon>Pterygota</taxon>
        <taxon>Neoptera</taxon>
        <taxon>Endopterygota</taxon>
        <taxon>Hymenoptera</taxon>
        <taxon>Apocrita</taxon>
        <taxon>Aculeata</taxon>
        <taxon>Apoidea</taxon>
        <taxon>Anthophila</taxon>
        <taxon>Apidae</taxon>
        <taxon>Apis</taxon>
    </lineage>
</organism>
<feature type="region of interest" description="Disordered" evidence="13">
    <location>
        <begin position="98"/>
        <end position="167"/>
    </location>
</feature>
<dbReference type="GO" id="GO:0005960">
    <property type="term" value="C:glycine cleavage complex"/>
    <property type="evidence" value="ECO:0007669"/>
    <property type="project" value="InterPro"/>
</dbReference>
<sequence>MASLAAAMRMGNNGDMSGGGQGSTGPQQQGIQATGPEQTLRMHQAEALLRSQAEAALRLAVHEWTPWTSDQTGLQQVERLNVNQQPLQGVDRQLTLNEQQQQQGSSAIGLHHHHQQQQQQQQQHQHQHQHQHQQQQHHQQQQQQQHHPEDRGVKRKADDMIEPKQTLRLYPRQGKALGTASMRLASYNSSSSEALGLFSVYQSCRTPPPIATVTICQVNVVLTIVTGVTATITIIYYATTITRLLQLLSQPLGDTLLRRKWNFRRKIIELEADFFYAKSESEICLVSPRSSLESTRPVLYTAVGLSQSTTNRYGEKTMLRFAVRARSACSEKCLEKCVDRSVQKRELSASTAILNASSRRAAHEPRLRCLIDSGTRSNDTEGRSRRALSTTTTPTTTPRKTCLYDLHVENRGKITNFSGWLLPVQYQEAIATSHLHTRTFASLFDVGHMLQTRVSGKDATQFLESLTTGDLKNLGNGCAVLTVFTDENGGILDDLIVTKDGEDKYFLVSNAGRRKEDSRLLLQQQEIFLTQGKSVSLEFLDPLKQSLVALQGPTAASVLQSIVDVDLRNLRFMNSVETEMLGARIRITRCGYTGEDGFEISIPVQIARTLVKMILNTPDTKLAGLGARDSLRLEAGLCLYGQDINEKITPIEAGLGWLIAKRRKAEANFPGAAKILLQIESGIKKKRVGITVVNGPPVRAGACILTPEGERVGNITSGGPSPTLGSYIAMGYVPPELAEYEFKLITRDEKKCLFSYYRVLCEYEYELNSRR</sequence>
<evidence type="ECO:0000256" key="10">
    <source>
        <dbReference type="ARBA" id="ARBA00023128"/>
    </source>
</evidence>
<accession>A0A2A3EMZ5</accession>
<protein>
    <recommendedName>
        <fullName evidence="6">Aminomethyltransferase, mitochondrial</fullName>
        <ecNumber evidence="5">2.1.2.10</ecNumber>
    </recommendedName>
    <alternativeName>
        <fullName evidence="11">Glycine cleavage system T protein</fullName>
    </alternativeName>
</protein>
<dbReference type="GO" id="GO:0032259">
    <property type="term" value="P:methylation"/>
    <property type="evidence" value="ECO:0007669"/>
    <property type="project" value="UniProtKB-KW"/>
</dbReference>
<dbReference type="GO" id="GO:0008168">
    <property type="term" value="F:methyltransferase activity"/>
    <property type="evidence" value="ECO:0007669"/>
    <property type="project" value="UniProtKB-KW"/>
</dbReference>
<evidence type="ECO:0000256" key="4">
    <source>
        <dbReference type="ARBA" id="ARBA00011690"/>
    </source>
</evidence>
<evidence type="ECO:0000256" key="2">
    <source>
        <dbReference type="ARBA" id="ARBA00004173"/>
    </source>
</evidence>